<gene>
    <name evidence="2" type="ORF">N5J77_28755</name>
</gene>
<proteinExistence type="predicted"/>
<dbReference type="AlphaFoldDB" id="A0AA42X3L0"/>
<comment type="caution">
    <text evidence="2">The sequence shown here is derived from an EMBL/GenBank/DDBJ whole genome shotgun (WGS) entry which is preliminary data.</text>
</comment>
<keyword evidence="1" id="KW-0812">Transmembrane</keyword>
<evidence type="ECO:0000313" key="2">
    <source>
        <dbReference type="EMBL" id="MDH2135122.1"/>
    </source>
</evidence>
<organism evidence="2 3">
    <name type="scientific">Sphingobium yanoikuyae</name>
    <name type="common">Sphingomonas yanoikuyae</name>
    <dbReference type="NCBI Taxonomy" id="13690"/>
    <lineage>
        <taxon>Bacteria</taxon>
        <taxon>Pseudomonadati</taxon>
        <taxon>Pseudomonadota</taxon>
        <taxon>Alphaproteobacteria</taxon>
        <taxon>Sphingomonadales</taxon>
        <taxon>Sphingomonadaceae</taxon>
        <taxon>Sphingobium</taxon>
    </lineage>
</organism>
<dbReference type="EMBL" id="JAOCKX010000088">
    <property type="protein sequence ID" value="MDH2135122.1"/>
    <property type="molecule type" value="Genomic_DNA"/>
</dbReference>
<keyword evidence="1" id="KW-0472">Membrane</keyword>
<dbReference type="RefSeq" id="WP_137405574.1">
    <property type="nucleotide sequence ID" value="NZ_DAMCJX010000003.1"/>
</dbReference>
<protein>
    <submittedName>
        <fullName evidence="2">Uncharacterized protein</fullName>
    </submittedName>
</protein>
<dbReference type="Proteomes" id="UP001162318">
    <property type="component" value="Unassembled WGS sequence"/>
</dbReference>
<evidence type="ECO:0000256" key="1">
    <source>
        <dbReference type="SAM" id="Phobius"/>
    </source>
</evidence>
<evidence type="ECO:0000313" key="3">
    <source>
        <dbReference type="Proteomes" id="UP001162318"/>
    </source>
</evidence>
<reference evidence="2" key="1">
    <citation type="submission" date="2022-09" db="EMBL/GenBank/DDBJ databases">
        <title>Intensive care unit water sources are persistently colonized with multi-drug resistant bacteria and are the site of extensive horizontal gene transfer of antibiotic resistance genes.</title>
        <authorList>
            <person name="Diorio-Toth L."/>
        </authorList>
    </citation>
    <scope>NUCLEOTIDE SEQUENCE</scope>
    <source>
        <strain evidence="2">GD03659</strain>
    </source>
</reference>
<feature type="transmembrane region" description="Helical" evidence="1">
    <location>
        <begin position="29"/>
        <end position="48"/>
    </location>
</feature>
<name>A0AA42X3L0_SPHYA</name>
<accession>A0AA42X3L0</accession>
<keyword evidence="1" id="KW-1133">Transmembrane helix</keyword>
<sequence>MREFIALLFMLAFFAGAWGIIKPYKGLSRKKFVLITICCFIAIGIIAPSPTPEQQAKRDAEAKAAQIAEVEAGQNEILAKAKAGMESVTKYTKDDFEDTYAKVGAGAFKRLNELEPGAIYAAAESKNCDAVSVGAVSLKMSRKDKPMWFVDCSNGNRFMIDTAQAEAAMQRFKDKKLVATDLEQSCTDKTVSMCSASKAQKSAKEVEVVTFCDMTVQKALVGDSSMDWGWDYGFGDDDTIRVARDFKAENAFGAKLKHRYFCDFNAATQRIEKLVIEGPFGSQKII</sequence>